<proteinExistence type="inferred from homology"/>
<accession>A0A1I2JT01</accession>
<name>A0A1I2JT01_9BACT</name>
<dbReference type="Proteomes" id="UP000199513">
    <property type="component" value="Unassembled WGS sequence"/>
</dbReference>
<feature type="domain" description="Polysaccharide export protein N-terminal" evidence="17">
    <location>
        <begin position="49"/>
        <end position="149"/>
    </location>
</feature>
<dbReference type="PANTHER" id="PTHR33619:SF3">
    <property type="entry name" value="POLYSACCHARIDE EXPORT PROTEIN GFCE-RELATED"/>
    <property type="match status" value="1"/>
</dbReference>
<evidence type="ECO:0000256" key="2">
    <source>
        <dbReference type="ARBA" id="ARBA00009450"/>
    </source>
</evidence>
<keyword evidence="9" id="KW-0406">Ion transport</keyword>
<evidence type="ECO:0000256" key="15">
    <source>
        <dbReference type="SAM" id="Phobius"/>
    </source>
</evidence>
<feature type="chain" id="PRO_5011572201" evidence="16">
    <location>
        <begin position="27"/>
        <end position="268"/>
    </location>
</feature>
<evidence type="ECO:0000256" key="10">
    <source>
        <dbReference type="ARBA" id="ARBA00023114"/>
    </source>
</evidence>
<evidence type="ECO:0000256" key="4">
    <source>
        <dbReference type="ARBA" id="ARBA00022452"/>
    </source>
</evidence>
<evidence type="ECO:0000256" key="8">
    <source>
        <dbReference type="ARBA" id="ARBA00023047"/>
    </source>
</evidence>
<keyword evidence="20" id="KW-1185">Reference proteome</keyword>
<dbReference type="Pfam" id="PF22461">
    <property type="entry name" value="SLBB_2"/>
    <property type="match status" value="1"/>
</dbReference>
<dbReference type="InterPro" id="IPR054765">
    <property type="entry name" value="SLBB_dom"/>
</dbReference>
<reference evidence="19 20" key="1">
    <citation type="submission" date="2016-10" db="EMBL/GenBank/DDBJ databases">
        <authorList>
            <person name="de Groot N.N."/>
        </authorList>
    </citation>
    <scope>NUCLEOTIDE SEQUENCE [LARGE SCALE GENOMIC DNA]</scope>
    <source>
        <strain>GEY</strain>
        <strain evidence="20">DSM 9560</strain>
    </source>
</reference>
<evidence type="ECO:0000256" key="9">
    <source>
        <dbReference type="ARBA" id="ARBA00023065"/>
    </source>
</evidence>
<dbReference type="AlphaFoldDB" id="A0A1I2JT01"/>
<protein>
    <submittedName>
        <fullName evidence="19">Protein involved in gliding motility EpsA</fullName>
    </submittedName>
</protein>
<evidence type="ECO:0000256" key="5">
    <source>
        <dbReference type="ARBA" id="ARBA00022597"/>
    </source>
</evidence>
<keyword evidence="3" id="KW-0813">Transport</keyword>
<keyword evidence="14" id="KW-0449">Lipoprotein</keyword>
<keyword evidence="15" id="KW-1133">Transmembrane helix</keyword>
<keyword evidence="11 15" id="KW-0472">Membrane</keyword>
<comment type="similarity">
    <text evidence="2">Belongs to the BexD/CtrA/VexA family.</text>
</comment>
<evidence type="ECO:0000313" key="20">
    <source>
        <dbReference type="Proteomes" id="UP000199513"/>
    </source>
</evidence>
<keyword evidence="6 15" id="KW-0812">Transmembrane</keyword>
<keyword evidence="10" id="KW-0626">Porin</keyword>
<evidence type="ECO:0000256" key="6">
    <source>
        <dbReference type="ARBA" id="ARBA00022692"/>
    </source>
</evidence>
<dbReference type="GO" id="GO:0009279">
    <property type="term" value="C:cell outer membrane"/>
    <property type="evidence" value="ECO:0007669"/>
    <property type="project" value="UniProtKB-SubCell"/>
</dbReference>
<keyword evidence="5" id="KW-0762">Sugar transport</keyword>
<comment type="subcellular location">
    <subcellularLocation>
        <location evidence="1">Cell outer membrane</location>
        <topology evidence="1">Multi-pass membrane protein</topology>
    </subcellularLocation>
</comment>
<dbReference type="STRING" id="1003.SAMN04488541_105715"/>
<evidence type="ECO:0000256" key="7">
    <source>
        <dbReference type="ARBA" id="ARBA00022729"/>
    </source>
</evidence>
<evidence type="ECO:0000256" key="11">
    <source>
        <dbReference type="ARBA" id="ARBA00023136"/>
    </source>
</evidence>
<keyword evidence="13" id="KW-0998">Cell outer membrane</keyword>
<dbReference type="Pfam" id="PF02563">
    <property type="entry name" value="Poly_export"/>
    <property type="match status" value="1"/>
</dbReference>
<dbReference type="GO" id="GO:0015288">
    <property type="term" value="F:porin activity"/>
    <property type="evidence" value="ECO:0007669"/>
    <property type="project" value="UniProtKB-KW"/>
</dbReference>
<dbReference type="GO" id="GO:0046930">
    <property type="term" value="C:pore complex"/>
    <property type="evidence" value="ECO:0007669"/>
    <property type="project" value="UniProtKB-KW"/>
</dbReference>
<keyword evidence="4" id="KW-1134">Transmembrane beta strand</keyword>
<keyword evidence="8" id="KW-0625">Polysaccharide transport</keyword>
<sequence>MPKNKLFRNYISILLSCCLLITSCMSGKKQFYIQNPKFSSEKVVEVENRPPTYRIQVDDVLLINIKDMKGEPLGEFTFSPSENRVIMLNANNAEANLYINGYTVDIAGFINVPTLGRIEVRGLTVEEIEDKLKKLLEDYIKNPIVSVKLGGYKISVLGEVRNPGRYYLFNNRISIFDALAMSGDLKEYADRKNIKLIRETEKGTATILVDLTKGDLLESPYYYLKPNDILIVSPSKTQLRRANFPVITTAFAAISSLIVILRFFDVRP</sequence>
<dbReference type="PROSITE" id="PS51257">
    <property type="entry name" value="PROKAR_LIPOPROTEIN"/>
    <property type="match status" value="1"/>
</dbReference>
<keyword evidence="7 16" id="KW-0732">Signal</keyword>
<dbReference type="InterPro" id="IPR049712">
    <property type="entry name" value="Poly_export"/>
</dbReference>
<feature type="signal peptide" evidence="16">
    <location>
        <begin position="1"/>
        <end position="26"/>
    </location>
</feature>
<evidence type="ECO:0000256" key="16">
    <source>
        <dbReference type="SAM" id="SignalP"/>
    </source>
</evidence>
<feature type="domain" description="SLBB" evidence="18">
    <location>
        <begin position="153"/>
        <end position="232"/>
    </location>
</feature>
<keyword evidence="12" id="KW-0564">Palmitate</keyword>
<evidence type="ECO:0000313" key="19">
    <source>
        <dbReference type="EMBL" id="SFF55871.1"/>
    </source>
</evidence>
<dbReference type="Gene3D" id="3.30.1950.10">
    <property type="entry name" value="wza like domain"/>
    <property type="match status" value="1"/>
</dbReference>
<evidence type="ECO:0000256" key="1">
    <source>
        <dbReference type="ARBA" id="ARBA00004571"/>
    </source>
</evidence>
<gene>
    <name evidence="19" type="ORF">SAMN04488541_105715</name>
</gene>
<evidence type="ECO:0000256" key="13">
    <source>
        <dbReference type="ARBA" id="ARBA00023237"/>
    </source>
</evidence>
<dbReference type="PANTHER" id="PTHR33619">
    <property type="entry name" value="POLYSACCHARIDE EXPORT PROTEIN GFCE-RELATED"/>
    <property type="match status" value="1"/>
</dbReference>
<dbReference type="GO" id="GO:0015159">
    <property type="term" value="F:polysaccharide transmembrane transporter activity"/>
    <property type="evidence" value="ECO:0007669"/>
    <property type="project" value="InterPro"/>
</dbReference>
<dbReference type="OrthoDB" id="662756at2"/>
<evidence type="ECO:0000256" key="14">
    <source>
        <dbReference type="ARBA" id="ARBA00023288"/>
    </source>
</evidence>
<evidence type="ECO:0000256" key="3">
    <source>
        <dbReference type="ARBA" id="ARBA00022448"/>
    </source>
</evidence>
<dbReference type="Gene3D" id="3.10.560.10">
    <property type="entry name" value="Outer membrane lipoprotein wza domain like"/>
    <property type="match status" value="1"/>
</dbReference>
<evidence type="ECO:0000259" key="18">
    <source>
        <dbReference type="Pfam" id="PF22461"/>
    </source>
</evidence>
<organism evidence="19 20">
    <name type="scientific">Thermoflexibacter ruber</name>
    <dbReference type="NCBI Taxonomy" id="1003"/>
    <lineage>
        <taxon>Bacteria</taxon>
        <taxon>Pseudomonadati</taxon>
        <taxon>Bacteroidota</taxon>
        <taxon>Cytophagia</taxon>
        <taxon>Cytophagales</taxon>
        <taxon>Thermoflexibacteraceae</taxon>
        <taxon>Thermoflexibacter</taxon>
    </lineage>
</organism>
<dbReference type="EMBL" id="FONY01000057">
    <property type="protein sequence ID" value="SFF55871.1"/>
    <property type="molecule type" value="Genomic_DNA"/>
</dbReference>
<dbReference type="InterPro" id="IPR003715">
    <property type="entry name" value="Poly_export_N"/>
</dbReference>
<feature type="transmembrane region" description="Helical" evidence="15">
    <location>
        <begin position="244"/>
        <end position="264"/>
    </location>
</feature>
<evidence type="ECO:0000259" key="17">
    <source>
        <dbReference type="Pfam" id="PF02563"/>
    </source>
</evidence>
<dbReference type="GO" id="GO:0006811">
    <property type="term" value="P:monoatomic ion transport"/>
    <property type="evidence" value="ECO:0007669"/>
    <property type="project" value="UniProtKB-KW"/>
</dbReference>
<evidence type="ECO:0000256" key="12">
    <source>
        <dbReference type="ARBA" id="ARBA00023139"/>
    </source>
</evidence>